<evidence type="ECO:0000313" key="10">
    <source>
        <dbReference type="EMBL" id="GAA0620824.1"/>
    </source>
</evidence>
<feature type="transmembrane region" description="Helical" evidence="9">
    <location>
        <begin position="162"/>
        <end position="182"/>
    </location>
</feature>
<sequence>MSSAPPDPPAGPTAEPAAEPTAEPTAEPSITRSSAVMAAGTVLSRITGFGRDVVLTWAIGTTAFSVTYNVANTVPNIVYILLAGGVLNAVFVPQLVKAMREDPDGGKAFADRLITAIGLVLLVITVAAVIAAPLVISAYAYAFTHGEGSEANYDVAVTFARYLLPQIFFYGLHVMLGQVLNARGRFGPMMFAPILNNLVVIVTGVMFLVITAGEHPSTETISDGEMRLLGIGTTLGVVVQALALLPFLKSSGYRYRPRFDLRGTGLGQAYRLATWTLLFVLVNQIAYLVVVQIATGIEETAAADGYPGRGFTPYTKAYLIMLLPHAVITVSVVTALLPRMARAVTDNRLDDVRADLAGGMRLTGAALIPAAIAFIVLGPSMAVLGFGHGNTSVANAEYIGYVLAAFAVALVPFSVHHQLLRGFYAFSDTRTPVTINVWIAGTNIALALACVTFLPARWVAVGLALSYAASYAVGVQISARKLGRYLGPLDGGVVRTYERMALAAVLAAIPAVAIGEIADRIWGSGTTAAAVSVLAGGGAMLAAYLGITLRMRIAEVTQLLGPVLRRG</sequence>
<protein>
    <recommendedName>
        <fullName evidence="12">Peptidoglycan lipid II flippase</fullName>
    </recommendedName>
</protein>
<evidence type="ECO:0000256" key="6">
    <source>
        <dbReference type="ARBA" id="ARBA00022989"/>
    </source>
</evidence>
<dbReference type="RefSeq" id="WP_344605026.1">
    <property type="nucleotide sequence ID" value="NZ_BAAAHE010000018.1"/>
</dbReference>
<evidence type="ECO:0000313" key="11">
    <source>
        <dbReference type="Proteomes" id="UP001500957"/>
    </source>
</evidence>
<feature type="transmembrane region" description="Helical" evidence="9">
    <location>
        <begin position="528"/>
        <end position="547"/>
    </location>
</feature>
<dbReference type="PANTHER" id="PTHR47019">
    <property type="entry name" value="LIPID II FLIPPASE MURJ"/>
    <property type="match status" value="1"/>
</dbReference>
<feature type="transmembrane region" description="Helical" evidence="9">
    <location>
        <begin position="194"/>
        <end position="213"/>
    </location>
</feature>
<evidence type="ECO:0000256" key="5">
    <source>
        <dbReference type="ARBA" id="ARBA00022984"/>
    </source>
</evidence>
<feature type="region of interest" description="Disordered" evidence="8">
    <location>
        <begin position="1"/>
        <end position="32"/>
    </location>
</feature>
<keyword evidence="3 9" id="KW-0812">Transmembrane</keyword>
<comment type="subcellular location">
    <subcellularLocation>
        <location evidence="1">Cell membrane</location>
        <topology evidence="1">Multi-pass membrane protein</topology>
    </subcellularLocation>
</comment>
<feature type="transmembrane region" description="Helical" evidence="9">
    <location>
        <begin position="435"/>
        <end position="454"/>
    </location>
</feature>
<keyword evidence="4" id="KW-0133">Cell shape</keyword>
<dbReference type="InterPro" id="IPR004268">
    <property type="entry name" value="MurJ"/>
</dbReference>
<keyword evidence="2" id="KW-1003">Cell membrane</keyword>
<feature type="transmembrane region" description="Helical" evidence="9">
    <location>
        <begin position="460"/>
        <end position="479"/>
    </location>
</feature>
<keyword evidence="6 9" id="KW-1133">Transmembrane helix</keyword>
<feature type="transmembrane region" description="Helical" evidence="9">
    <location>
        <begin position="228"/>
        <end position="248"/>
    </location>
</feature>
<evidence type="ECO:0008006" key="12">
    <source>
        <dbReference type="Google" id="ProtNLM"/>
    </source>
</evidence>
<dbReference type="CDD" id="cd13123">
    <property type="entry name" value="MATE_MurJ_like"/>
    <property type="match status" value="1"/>
</dbReference>
<evidence type="ECO:0000256" key="4">
    <source>
        <dbReference type="ARBA" id="ARBA00022960"/>
    </source>
</evidence>
<gene>
    <name evidence="10" type="ORF">GCM10009547_24320</name>
</gene>
<feature type="transmembrane region" description="Helical" evidence="9">
    <location>
        <begin position="362"/>
        <end position="386"/>
    </location>
</feature>
<keyword evidence="7 9" id="KW-0472">Membrane</keyword>
<name>A0ABN1GVF1_9ACTN</name>
<organism evidence="10 11">
    <name type="scientific">Sporichthya brevicatena</name>
    <dbReference type="NCBI Taxonomy" id="171442"/>
    <lineage>
        <taxon>Bacteria</taxon>
        <taxon>Bacillati</taxon>
        <taxon>Actinomycetota</taxon>
        <taxon>Actinomycetes</taxon>
        <taxon>Sporichthyales</taxon>
        <taxon>Sporichthyaceae</taxon>
        <taxon>Sporichthya</taxon>
    </lineage>
</organism>
<dbReference type="InterPro" id="IPR051050">
    <property type="entry name" value="Lipid_II_flippase_MurJ/MviN"/>
</dbReference>
<dbReference type="EMBL" id="BAAAHE010000018">
    <property type="protein sequence ID" value="GAA0620824.1"/>
    <property type="molecule type" value="Genomic_DNA"/>
</dbReference>
<dbReference type="Pfam" id="PF03023">
    <property type="entry name" value="MurJ"/>
    <property type="match status" value="1"/>
</dbReference>
<proteinExistence type="predicted"/>
<evidence type="ECO:0000256" key="3">
    <source>
        <dbReference type="ARBA" id="ARBA00022692"/>
    </source>
</evidence>
<evidence type="ECO:0000256" key="9">
    <source>
        <dbReference type="SAM" id="Phobius"/>
    </source>
</evidence>
<feature type="transmembrane region" description="Helical" evidence="9">
    <location>
        <begin position="398"/>
        <end position="415"/>
    </location>
</feature>
<feature type="transmembrane region" description="Helical" evidence="9">
    <location>
        <begin position="117"/>
        <end position="142"/>
    </location>
</feature>
<feature type="transmembrane region" description="Helical" evidence="9">
    <location>
        <begin position="500"/>
        <end position="522"/>
    </location>
</feature>
<keyword evidence="11" id="KW-1185">Reference proteome</keyword>
<feature type="compositionally biased region" description="Low complexity" evidence="8">
    <location>
        <begin position="12"/>
        <end position="28"/>
    </location>
</feature>
<dbReference type="Proteomes" id="UP001500957">
    <property type="component" value="Unassembled WGS sequence"/>
</dbReference>
<feature type="transmembrane region" description="Helical" evidence="9">
    <location>
        <begin position="317"/>
        <end position="341"/>
    </location>
</feature>
<dbReference type="PRINTS" id="PR01806">
    <property type="entry name" value="VIRFACTRMVIN"/>
</dbReference>
<evidence type="ECO:0000256" key="8">
    <source>
        <dbReference type="SAM" id="MobiDB-lite"/>
    </source>
</evidence>
<evidence type="ECO:0000256" key="1">
    <source>
        <dbReference type="ARBA" id="ARBA00004651"/>
    </source>
</evidence>
<evidence type="ECO:0000256" key="2">
    <source>
        <dbReference type="ARBA" id="ARBA00022475"/>
    </source>
</evidence>
<dbReference type="NCBIfam" id="TIGR01695">
    <property type="entry name" value="murJ_mviN"/>
    <property type="match status" value="1"/>
</dbReference>
<dbReference type="PANTHER" id="PTHR47019:SF1">
    <property type="entry name" value="LIPID II FLIPPASE MURJ"/>
    <property type="match status" value="1"/>
</dbReference>
<keyword evidence="5" id="KW-0573">Peptidoglycan synthesis</keyword>
<reference evidence="10 11" key="1">
    <citation type="journal article" date="2019" name="Int. J. Syst. Evol. Microbiol.">
        <title>The Global Catalogue of Microorganisms (GCM) 10K type strain sequencing project: providing services to taxonomists for standard genome sequencing and annotation.</title>
        <authorList>
            <consortium name="The Broad Institute Genomics Platform"/>
            <consortium name="The Broad Institute Genome Sequencing Center for Infectious Disease"/>
            <person name="Wu L."/>
            <person name="Ma J."/>
        </authorList>
    </citation>
    <scope>NUCLEOTIDE SEQUENCE [LARGE SCALE GENOMIC DNA]</scope>
    <source>
        <strain evidence="10 11">JCM 10671</strain>
    </source>
</reference>
<evidence type="ECO:0000256" key="7">
    <source>
        <dbReference type="ARBA" id="ARBA00023136"/>
    </source>
</evidence>
<comment type="caution">
    <text evidence="10">The sequence shown here is derived from an EMBL/GenBank/DDBJ whole genome shotgun (WGS) entry which is preliminary data.</text>
</comment>
<feature type="transmembrane region" description="Helical" evidence="9">
    <location>
        <begin position="269"/>
        <end position="297"/>
    </location>
</feature>
<feature type="transmembrane region" description="Helical" evidence="9">
    <location>
        <begin position="77"/>
        <end position="96"/>
    </location>
</feature>
<accession>A0ABN1GVF1</accession>
<feature type="compositionally biased region" description="Pro residues" evidence="8">
    <location>
        <begin position="1"/>
        <end position="11"/>
    </location>
</feature>